<dbReference type="RefSeq" id="XP_062645855.1">
    <property type="nucleotide sequence ID" value="XM_062785753.1"/>
</dbReference>
<gene>
    <name evidence="1" type="ORF">N657DRAFT_106470</name>
</gene>
<dbReference type="GeneID" id="87822519"/>
<sequence length="100" mass="10357">MVPVWFWAALYSLRTAARRSCPMPLAVSFFSGFAIATNPSTMFLIASMSEGEGERGGVGGPLECRDWAGPPPLPSVGGVGAVILSHAKARALRGSGAQGH</sequence>
<reference evidence="1" key="1">
    <citation type="journal article" date="2023" name="Mol. Phylogenet. Evol.">
        <title>Genome-scale phylogeny and comparative genomics of the fungal order Sordariales.</title>
        <authorList>
            <person name="Hensen N."/>
            <person name="Bonometti L."/>
            <person name="Westerberg I."/>
            <person name="Brannstrom I.O."/>
            <person name="Guillou S."/>
            <person name="Cros-Aarteil S."/>
            <person name="Calhoun S."/>
            <person name="Haridas S."/>
            <person name="Kuo A."/>
            <person name="Mondo S."/>
            <person name="Pangilinan J."/>
            <person name="Riley R."/>
            <person name="LaButti K."/>
            <person name="Andreopoulos B."/>
            <person name="Lipzen A."/>
            <person name="Chen C."/>
            <person name="Yan M."/>
            <person name="Daum C."/>
            <person name="Ng V."/>
            <person name="Clum A."/>
            <person name="Steindorff A."/>
            <person name="Ohm R.A."/>
            <person name="Martin F."/>
            <person name="Silar P."/>
            <person name="Natvig D.O."/>
            <person name="Lalanne C."/>
            <person name="Gautier V."/>
            <person name="Ament-Velasquez S.L."/>
            <person name="Kruys A."/>
            <person name="Hutchinson M.I."/>
            <person name="Powell A.J."/>
            <person name="Barry K."/>
            <person name="Miller A.N."/>
            <person name="Grigoriev I.V."/>
            <person name="Debuchy R."/>
            <person name="Gladieux P."/>
            <person name="Hiltunen Thoren M."/>
            <person name="Johannesson H."/>
        </authorList>
    </citation>
    <scope>NUCLEOTIDE SEQUENCE</scope>
    <source>
        <strain evidence="1">CBS 731.68</strain>
    </source>
</reference>
<dbReference type="EMBL" id="MU853232">
    <property type="protein sequence ID" value="KAK4122084.1"/>
    <property type="molecule type" value="Genomic_DNA"/>
</dbReference>
<accession>A0AAN6TX07</accession>
<dbReference type="AlphaFoldDB" id="A0AAN6TX07"/>
<name>A0AAN6TX07_9PEZI</name>
<dbReference type="Proteomes" id="UP001302602">
    <property type="component" value="Unassembled WGS sequence"/>
</dbReference>
<keyword evidence="2" id="KW-1185">Reference proteome</keyword>
<proteinExistence type="predicted"/>
<evidence type="ECO:0000313" key="2">
    <source>
        <dbReference type="Proteomes" id="UP001302602"/>
    </source>
</evidence>
<protein>
    <submittedName>
        <fullName evidence="1">Uncharacterized protein</fullName>
    </submittedName>
</protein>
<evidence type="ECO:0000313" key="1">
    <source>
        <dbReference type="EMBL" id="KAK4122084.1"/>
    </source>
</evidence>
<comment type="caution">
    <text evidence="1">The sequence shown here is derived from an EMBL/GenBank/DDBJ whole genome shotgun (WGS) entry which is preliminary data.</text>
</comment>
<reference evidence="1" key="2">
    <citation type="submission" date="2023-05" db="EMBL/GenBank/DDBJ databases">
        <authorList>
            <consortium name="Lawrence Berkeley National Laboratory"/>
            <person name="Steindorff A."/>
            <person name="Hensen N."/>
            <person name="Bonometti L."/>
            <person name="Westerberg I."/>
            <person name="Brannstrom I.O."/>
            <person name="Guillou S."/>
            <person name="Cros-Aarteil S."/>
            <person name="Calhoun S."/>
            <person name="Haridas S."/>
            <person name="Kuo A."/>
            <person name="Mondo S."/>
            <person name="Pangilinan J."/>
            <person name="Riley R."/>
            <person name="Labutti K."/>
            <person name="Andreopoulos B."/>
            <person name="Lipzen A."/>
            <person name="Chen C."/>
            <person name="Yanf M."/>
            <person name="Daum C."/>
            <person name="Ng V."/>
            <person name="Clum A."/>
            <person name="Ohm R."/>
            <person name="Martin F."/>
            <person name="Silar P."/>
            <person name="Natvig D."/>
            <person name="Lalanne C."/>
            <person name="Gautier V."/>
            <person name="Ament-Velasquez S.L."/>
            <person name="Kruys A."/>
            <person name="Hutchinson M.I."/>
            <person name="Powell A.J."/>
            <person name="Barry K."/>
            <person name="Miller A.N."/>
            <person name="Grigoriev I.V."/>
            <person name="Debuchy R."/>
            <person name="Gladieux P."/>
            <person name="Thoren M.H."/>
            <person name="Johannesson H."/>
        </authorList>
    </citation>
    <scope>NUCLEOTIDE SEQUENCE</scope>
    <source>
        <strain evidence="1">CBS 731.68</strain>
    </source>
</reference>
<organism evidence="1 2">
    <name type="scientific">Parathielavia appendiculata</name>
    <dbReference type="NCBI Taxonomy" id="2587402"/>
    <lineage>
        <taxon>Eukaryota</taxon>
        <taxon>Fungi</taxon>
        <taxon>Dikarya</taxon>
        <taxon>Ascomycota</taxon>
        <taxon>Pezizomycotina</taxon>
        <taxon>Sordariomycetes</taxon>
        <taxon>Sordariomycetidae</taxon>
        <taxon>Sordariales</taxon>
        <taxon>Chaetomiaceae</taxon>
        <taxon>Parathielavia</taxon>
    </lineage>
</organism>